<evidence type="ECO:0000313" key="2">
    <source>
        <dbReference type="Proteomes" id="UP000824190"/>
    </source>
</evidence>
<name>A0A9D1UKB1_9CORY</name>
<dbReference type="PANTHER" id="PTHR10091">
    <property type="entry name" value="ALDOSE-1-EPIMERASE"/>
    <property type="match status" value="1"/>
</dbReference>
<dbReference type="EMBL" id="DXGC01000022">
    <property type="protein sequence ID" value="HIW90538.1"/>
    <property type="molecule type" value="Genomic_DNA"/>
</dbReference>
<dbReference type="InterPro" id="IPR011013">
    <property type="entry name" value="Gal_mutarotase_sf_dom"/>
</dbReference>
<proteinExistence type="predicted"/>
<dbReference type="Proteomes" id="UP000824190">
    <property type="component" value="Unassembled WGS sequence"/>
</dbReference>
<dbReference type="InterPro" id="IPR014718">
    <property type="entry name" value="GH-type_carb-bd"/>
</dbReference>
<dbReference type="Gene3D" id="2.70.98.10">
    <property type="match status" value="1"/>
</dbReference>
<evidence type="ECO:0008006" key="3">
    <source>
        <dbReference type="Google" id="ProtNLM"/>
    </source>
</evidence>
<dbReference type="GO" id="GO:0006006">
    <property type="term" value="P:glucose metabolic process"/>
    <property type="evidence" value="ECO:0007669"/>
    <property type="project" value="TreeGrafter"/>
</dbReference>
<gene>
    <name evidence="1" type="ORF">H9870_02600</name>
</gene>
<dbReference type="PANTHER" id="PTHR10091:SF0">
    <property type="entry name" value="GALACTOSE MUTAROTASE"/>
    <property type="match status" value="1"/>
</dbReference>
<evidence type="ECO:0000313" key="1">
    <source>
        <dbReference type="EMBL" id="HIW90538.1"/>
    </source>
</evidence>
<dbReference type="Pfam" id="PF01263">
    <property type="entry name" value="Aldose_epim"/>
    <property type="match status" value="1"/>
</dbReference>
<organism evidence="1 2">
    <name type="scientific">Candidatus Corynebacterium avicola</name>
    <dbReference type="NCBI Taxonomy" id="2838527"/>
    <lineage>
        <taxon>Bacteria</taxon>
        <taxon>Bacillati</taxon>
        <taxon>Actinomycetota</taxon>
        <taxon>Actinomycetes</taxon>
        <taxon>Mycobacteriales</taxon>
        <taxon>Corynebacteriaceae</taxon>
        <taxon>Corynebacterium</taxon>
    </lineage>
</organism>
<dbReference type="SUPFAM" id="SSF74650">
    <property type="entry name" value="Galactose mutarotase-like"/>
    <property type="match status" value="1"/>
</dbReference>
<comment type="caution">
    <text evidence="1">The sequence shown here is derived from an EMBL/GenBank/DDBJ whole genome shotgun (WGS) entry which is preliminary data.</text>
</comment>
<reference evidence="1" key="1">
    <citation type="journal article" date="2021" name="PeerJ">
        <title>Extensive microbial diversity within the chicken gut microbiome revealed by metagenomics and culture.</title>
        <authorList>
            <person name="Gilroy R."/>
            <person name="Ravi A."/>
            <person name="Getino M."/>
            <person name="Pursley I."/>
            <person name="Horton D.L."/>
            <person name="Alikhan N.F."/>
            <person name="Baker D."/>
            <person name="Gharbi K."/>
            <person name="Hall N."/>
            <person name="Watson M."/>
            <person name="Adriaenssens E.M."/>
            <person name="Foster-Nyarko E."/>
            <person name="Jarju S."/>
            <person name="Secka A."/>
            <person name="Antonio M."/>
            <person name="Oren A."/>
            <person name="Chaudhuri R.R."/>
            <person name="La Ragione R."/>
            <person name="Hildebrand F."/>
            <person name="Pallen M.J."/>
        </authorList>
    </citation>
    <scope>NUCLEOTIDE SEQUENCE</scope>
    <source>
        <strain evidence="1">CHK32-1732</strain>
    </source>
</reference>
<dbReference type="InterPro" id="IPR008183">
    <property type="entry name" value="Aldose_1/G6P_1-epimerase"/>
</dbReference>
<dbReference type="GO" id="GO:0030246">
    <property type="term" value="F:carbohydrate binding"/>
    <property type="evidence" value="ECO:0007669"/>
    <property type="project" value="InterPro"/>
</dbReference>
<reference evidence="1" key="2">
    <citation type="submission" date="2021-04" db="EMBL/GenBank/DDBJ databases">
        <authorList>
            <person name="Gilroy R."/>
        </authorList>
    </citation>
    <scope>NUCLEOTIDE SEQUENCE</scope>
    <source>
        <strain evidence="1">CHK32-1732</strain>
    </source>
</reference>
<dbReference type="GO" id="GO:0033499">
    <property type="term" value="P:galactose catabolic process via UDP-galactose, Leloir pathway"/>
    <property type="evidence" value="ECO:0007669"/>
    <property type="project" value="TreeGrafter"/>
</dbReference>
<dbReference type="AlphaFoldDB" id="A0A9D1UKB1"/>
<accession>A0A9D1UKB1</accession>
<dbReference type="GO" id="GO:0004034">
    <property type="term" value="F:aldose 1-epimerase activity"/>
    <property type="evidence" value="ECO:0007669"/>
    <property type="project" value="TreeGrafter"/>
</dbReference>
<protein>
    <recommendedName>
        <fullName evidence="3">Aldose 1-epimerase</fullName>
    </recommendedName>
</protein>
<sequence>MTREASSVTIHSGDCRATIATRGAGPSSLTLDGADLLEGYEVTGESAEAPFFANLVLAPWPNRTDGASFEYAGEHHQLELTEPGKNTALHGLVADRVWPVTSTTSDSVTLELSVSDEPGWPWPFRLSVTYQVTDSGLQASFAMRNDAEEPMPAACGFHLYPSALGAPTDDCTLTVPDHTVLPLDVRGLPAGPEQDDTVALPARDNRLAGALLDHCLHPTPGDTPPQFVLRRPDGAGVALTTSPELSWFQVFTPDAAAGMPYPGRPDGRAVAVEPMTAPPDALNSGVDLVVLEPGESLRCSWRVEVAPPPT</sequence>